<organism evidence="2 3">
    <name type="scientific">Rathayibacter iranicus</name>
    <dbReference type="NCBI Taxonomy" id="59737"/>
    <lineage>
        <taxon>Bacteria</taxon>
        <taxon>Bacillati</taxon>
        <taxon>Actinomycetota</taxon>
        <taxon>Actinomycetes</taxon>
        <taxon>Micrococcales</taxon>
        <taxon>Microbacteriaceae</taxon>
        <taxon>Rathayibacter</taxon>
    </lineage>
</organism>
<accession>A0AAD1ENA8</accession>
<feature type="region of interest" description="Disordered" evidence="1">
    <location>
        <begin position="57"/>
        <end position="81"/>
    </location>
</feature>
<evidence type="ECO:0000256" key="1">
    <source>
        <dbReference type="SAM" id="MobiDB-lite"/>
    </source>
</evidence>
<protein>
    <submittedName>
        <fullName evidence="2">Uncharacterized protein</fullName>
    </submittedName>
</protein>
<dbReference type="Proteomes" id="UP000283946">
    <property type="component" value="Chromosome"/>
</dbReference>
<reference evidence="2 3" key="1">
    <citation type="submission" date="2018-03" db="EMBL/GenBank/DDBJ databases">
        <title>Bacteriophage NCPPB3778 and a type I-E CRISPR drive the evolution of the US Biological Select Agent, Rathayibacter toxicus.</title>
        <authorList>
            <person name="Davis E.W.II."/>
            <person name="Tabima J.F."/>
            <person name="Weisberg A.J."/>
            <person name="Dantas Lopes L."/>
            <person name="Wiseman M.S."/>
            <person name="Wiseman M.S."/>
            <person name="Pupko T."/>
            <person name="Belcher M.S."/>
            <person name="Sechler A.J."/>
            <person name="Tancos M.A."/>
            <person name="Schroeder B.K."/>
            <person name="Murray T.D."/>
            <person name="Luster D.G."/>
            <person name="Schneider W.L."/>
            <person name="Rogers E."/>
            <person name="Andreote F.D."/>
            <person name="Grunwald N.J."/>
            <person name="Putnam M.L."/>
            <person name="Chang J.H."/>
        </authorList>
    </citation>
    <scope>NUCLEOTIDE SEQUENCE [LARGE SCALE GENOMIC DNA]</scope>
    <source>
        <strain evidence="2 3">NCCPB 2253</strain>
    </source>
</reference>
<dbReference type="EMBL" id="CP028130">
    <property type="protein sequence ID" value="AZZ56953.1"/>
    <property type="molecule type" value="Genomic_DNA"/>
</dbReference>
<name>A0AAD1ENA8_9MICO</name>
<dbReference type="RefSeq" id="WP_104266165.1">
    <property type="nucleotide sequence ID" value="NZ_CP028130.1"/>
</dbReference>
<evidence type="ECO:0000313" key="3">
    <source>
        <dbReference type="Proteomes" id="UP000283946"/>
    </source>
</evidence>
<evidence type="ECO:0000313" key="2">
    <source>
        <dbReference type="EMBL" id="AZZ56953.1"/>
    </source>
</evidence>
<sequence length="81" mass="8531">MSLRTAAGDVVGWPYGVPNGRITSDAPSTTVSIGKGWILSGTWSVDDADAMTFHFTAHDGGQPHSEDGERPGSLIGRLAYQ</sequence>
<gene>
    <name evidence="2" type="ORF">C7V51_14485</name>
</gene>
<dbReference type="KEGG" id="ria:C7V51_14485"/>
<proteinExistence type="predicted"/>
<dbReference type="AlphaFoldDB" id="A0AAD1ENA8"/>